<dbReference type="GO" id="GO:0006556">
    <property type="term" value="P:S-adenosylmethionine biosynthetic process"/>
    <property type="evidence" value="ECO:0007669"/>
    <property type="project" value="UniProtKB-UniRule"/>
</dbReference>
<dbReference type="Gene3D" id="3.30.300.10">
    <property type="match status" value="1"/>
</dbReference>
<comment type="caution">
    <text evidence="15">The sequence shown here is derived from an EMBL/GenBank/DDBJ whole genome shotgun (WGS) entry which is preliminary data.</text>
</comment>
<dbReference type="UniPathway" id="UPA00315">
    <property type="reaction ID" value="UER00080"/>
</dbReference>
<dbReference type="GO" id="GO:0005524">
    <property type="term" value="F:ATP binding"/>
    <property type="evidence" value="ECO:0007669"/>
    <property type="project" value="UniProtKB-UniRule"/>
</dbReference>
<comment type="cofactor">
    <cofactor evidence="1 14">
        <name>Mg(2+)</name>
        <dbReference type="ChEBI" id="CHEBI:18420"/>
    </cofactor>
</comment>
<keyword evidence="7 14" id="KW-0554">One-carbon metabolism</keyword>
<dbReference type="PATRIC" id="fig|49547.3.peg.1451"/>
<evidence type="ECO:0000256" key="9">
    <source>
        <dbReference type="ARBA" id="ARBA00022741"/>
    </source>
</evidence>
<dbReference type="Proteomes" id="UP000077245">
    <property type="component" value="Unassembled WGS sequence"/>
</dbReference>
<dbReference type="InterPro" id="IPR002795">
    <property type="entry name" value="S-AdoMet_synthetase_arc"/>
</dbReference>
<keyword evidence="10 14" id="KW-0067">ATP-binding</keyword>
<dbReference type="GO" id="GO:0000287">
    <property type="term" value="F:magnesium ion binding"/>
    <property type="evidence" value="ECO:0007669"/>
    <property type="project" value="UniProtKB-UniRule"/>
</dbReference>
<evidence type="ECO:0000256" key="5">
    <source>
        <dbReference type="ARBA" id="ARBA00012828"/>
    </source>
</evidence>
<dbReference type="NCBIfam" id="NF003366">
    <property type="entry name" value="PRK04439.1-5"/>
    <property type="match status" value="1"/>
</dbReference>
<keyword evidence="16" id="KW-1185">Reference proteome</keyword>
<keyword evidence="11 14" id="KW-0460">Magnesium</keyword>
<evidence type="ECO:0000256" key="14">
    <source>
        <dbReference type="HAMAP-Rule" id="MF_00136"/>
    </source>
</evidence>
<dbReference type="GO" id="GO:0004478">
    <property type="term" value="F:methionine adenosyltransferase activity"/>
    <property type="evidence" value="ECO:0007669"/>
    <property type="project" value="UniProtKB-UniRule"/>
</dbReference>
<evidence type="ECO:0000256" key="2">
    <source>
        <dbReference type="ARBA" id="ARBA00003775"/>
    </source>
</evidence>
<dbReference type="STRING" id="49547.MBCUR_13570"/>
<evidence type="ECO:0000313" key="15">
    <source>
        <dbReference type="EMBL" id="KZX11603.1"/>
    </source>
</evidence>
<dbReference type="OrthoDB" id="204488at2157"/>
<feature type="binding site" evidence="14">
    <location>
        <begin position="136"/>
        <end position="141"/>
    </location>
    <ligand>
        <name>ATP</name>
        <dbReference type="ChEBI" id="CHEBI:30616"/>
    </ligand>
</feature>
<evidence type="ECO:0000256" key="13">
    <source>
        <dbReference type="ARBA" id="ARBA00048344"/>
    </source>
</evidence>
<name>A0A166A5M2_9EURY</name>
<accession>A0A166A5M2</accession>
<dbReference type="Pfam" id="PF01941">
    <property type="entry name" value="AdoMet_Synthase"/>
    <property type="match status" value="1"/>
</dbReference>
<dbReference type="Gene3D" id="3.30.300.280">
    <property type="entry name" value="S-adenosylmethionine synthetase, C-terminal domain"/>
    <property type="match status" value="1"/>
</dbReference>
<evidence type="ECO:0000256" key="11">
    <source>
        <dbReference type="ARBA" id="ARBA00022842"/>
    </source>
</evidence>
<gene>
    <name evidence="14 15" type="primary">mat</name>
    <name evidence="15" type="ORF">MBCUR_13570</name>
</gene>
<keyword evidence="8 14" id="KW-0808">Transferase</keyword>
<evidence type="ECO:0000256" key="8">
    <source>
        <dbReference type="ARBA" id="ARBA00022679"/>
    </source>
</evidence>
<comment type="function">
    <text evidence="2 14">Catalyzes the formation of S-adenosylmethionine from methionine and ATP.</text>
</comment>
<protein>
    <recommendedName>
        <fullName evidence="6 14">S-adenosylmethionine synthase</fullName>
        <shortName evidence="14">AdoMet synthase</shortName>
        <ecNumber evidence="5 14">2.5.1.6</ecNumber>
    </recommendedName>
    <alternativeName>
        <fullName evidence="12 14">Methionine adenosyltransferase</fullName>
    </alternativeName>
</protein>
<dbReference type="InterPro" id="IPR042544">
    <property type="entry name" value="AdoMet_synthase_3"/>
</dbReference>
<evidence type="ECO:0000256" key="7">
    <source>
        <dbReference type="ARBA" id="ARBA00022563"/>
    </source>
</evidence>
<organism evidence="15 16">
    <name type="scientific">Methanobrevibacter curvatus</name>
    <dbReference type="NCBI Taxonomy" id="49547"/>
    <lineage>
        <taxon>Archaea</taxon>
        <taxon>Methanobacteriati</taxon>
        <taxon>Methanobacteriota</taxon>
        <taxon>Methanomada group</taxon>
        <taxon>Methanobacteria</taxon>
        <taxon>Methanobacteriales</taxon>
        <taxon>Methanobacteriaceae</taxon>
        <taxon>Methanobrevibacter</taxon>
    </lineage>
</organism>
<sequence>MVKNIIVKELNQTPIEDLEIEIVERKGIGHPDSISDGIAESVSRALCNLYIDEFGFVLHHNTDEVQITAGESNPKFGGGSVIKPIDFLLTGRGTAEYEGKKLPLDVVAIEAAKNFLKENIINLNPETDAVVECKIGHGSGDLVDVFDRDERKTNVIPKSNDTSFGVSYAPYSETENIVLKTEELLNSRAFKKRYPGVGEDIKVMGLRNKDKITLTVGAAFVSQHIADIAEYKEVRQAVLNEVSDLATKESDRELEVYVNTADEDTSKDESGYYLTVTGTSAEMGDDGSVGRGNRANGLITPNRPMSMEATSGKNPINHVGKIYNILSYEIAHDVAKNVDGVKQINMMILSQIGQPIDNPIAASSQIIVEDGYKFDEVSKKVESAIDSWLDDLNNNIILDKVISGKARTF</sequence>
<evidence type="ECO:0000256" key="1">
    <source>
        <dbReference type="ARBA" id="ARBA00001946"/>
    </source>
</evidence>
<dbReference type="EC" id="2.5.1.6" evidence="5 14"/>
<comment type="catalytic activity">
    <reaction evidence="13 14">
        <text>L-methionine + ATP + H2O = S-adenosyl-L-methionine + phosphate + diphosphate</text>
        <dbReference type="Rhea" id="RHEA:21080"/>
        <dbReference type="ChEBI" id="CHEBI:15377"/>
        <dbReference type="ChEBI" id="CHEBI:30616"/>
        <dbReference type="ChEBI" id="CHEBI:33019"/>
        <dbReference type="ChEBI" id="CHEBI:43474"/>
        <dbReference type="ChEBI" id="CHEBI:57844"/>
        <dbReference type="ChEBI" id="CHEBI:59789"/>
        <dbReference type="EC" id="2.5.1.6"/>
    </reaction>
</comment>
<dbReference type="InterPro" id="IPR027790">
    <property type="entry name" value="AdoMet_synthase_2_family"/>
</dbReference>
<evidence type="ECO:0000256" key="6">
    <source>
        <dbReference type="ARBA" id="ARBA00020319"/>
    </source>
</evidence>
<dbReference type="EMBL" id="LWMV01000183">
    <property type="protein sequence ID" value="KZX11603.1"/>
    <property type="molecule type" value="Genomic_DNA"/>
</dbReference>
<evidence type="ECO:0000256" key="12">
    <source>
        <dbReference type="ARBA" id="ARBA00032151"/>
    </source>
</evidence>
<evidence type="ECO:0000313" key="16">
    <source>
        <dbReference type="Proteomes" id="UP000077245"/>
    </source>
</evidence>
<evidence type="ECO:0000256" key="10">
    <source>
        <dbReference type="ARBA" id="ARBA00022840"/>
    </source>
</evidence>
<proteinExistence type="inferred from homology"/>
<dbReference type="RefSeq" id="WP_067091875.1">
    <property type="nucleotide sequence ID" value="NZ_LWMV01000183.1"/>
</dbReference>
<evidence type="ECO:0000256" key="3">
    <source>
        <dbReference type="ARBA" id="ARBA00005224"/>
    </source>
</evidence>
<keyword evidence="9 14" id="KW-0547">Nucleotide-binding</keyword>
<dbReference type="PANTHER" id="PTHR36697">
    <property type="entry name" value="S-ADENOSYLMETHIONINE SYNTHASE"/>
    <property type="match status" value="1"/>
</dbReference>
<comment type="similarity">
    <text evidence="4 14">Belongs to the AdoMet synthase 2 family.</text>
</comment>
<reference evidence="15 16" key="1">
    <citation type="submission" date="2016-04" db="EMBL/GenBank/DDBJ databases">
        <title>Genome sequence of Methanobrevibacter curvatus DSM 11111.</title>
        <authorList>
            <person name="Poehlein A."/>
            <person name="Seedorf H."/>
            <person name="Daniel R."/>
        </authorList>
    </citation>
    <scope>NUCLEOTIDE SEQUENCE [LARGE SCALE GENOMIC DNA]</scope>
    <source>
        <strain evidence="15 16">DSM 11111</strain>
    </source>
</reference>
<evidence type="ECO:0000256" key="4">
    <source>
        <dbReference type="ARBA" id="ARBA00009691"/>
    </source>
</evidence>
<dbReference type="GO" id="GO:0006730">
    <property type="term" value="P:one-carbon metabolic process"/>
    <property type="evidence" value="ECO:0007669"/>
    <property type="project" value="UniProtKB-KW"/>
</dbReference>
<dbReference type="HAMAP" id="MF_00136">
    <property type="entry name" value="S_AdoMet_synth2"/>
    <property type="match status" value="1"/>
</dbReference>
<dbReference type="AlphaFoldDB" id="A0A166A5M2"/>
<dbReference type="NCBIfam" id="NF003364">
    <property type="entry name" value="PRK04439.1-3"/>
    <property type="match status" value="1"/>
</dbReference>
<comment type="pathway">
    <text evidence="3 14">Amino-acid biosynthesis; S-adenosyl-L-methionine biosynthesis; S-adenosyl-L-methionine from L-methionine: step 1/1.</text>
</comment>
<dbReference type="PANTHER" id="PTHR36697:SF1">
    <property type="entry name" value="S-ADENOSYLMETHIONINE SYNTHASE"/>
    <property type="match status" value="1"/>
</dbReference>